<dbReference type="HOGENOM" id="CLU_600165_0_0_1"/>
<keyword evidence="2" id="KW-1185">Reference proteome</keyword>
<evidence type="ECO:0000313" key="2">
    <source>
        <dbReference type="Proteomes" id="UP000028524"/>
    </source>
</evidence>
<proteinExistence type="predicted"/>
<sequence length="456" mass="45187">MPTTVTLDPVGTGYQGTVIVSIPTISYITVTSTGAVPMPTTITLDPVGTGYQGTVIVSVPTISYITVTSSGAVPIPTTITLDPVGTGYQGTVIVSVPTISYTTVTSTGAIPAPTTITLQPIGTGYLGTVVVSVPIVTLVPTTVTPTSTTSAVSTSCVAVATTQPIGCGGANTLPSACLALSSFNGLSLLTPIATCNLALGSVSSLLGLSTCLVTSVINIFTSGSDIVSCLTNRLATQCVTQLPNACLNLATLNGNALAVGTNTISLAGCITALGPLALGSVLNCLTSTITNLTTGLGIVSCLQRQLGLNVPVPTGNQCGSALPTSACSSTLPSACTALSSLTSIAAIAQAPLCAASLGVYNVGNVANCFVNLVSNVLGSSILNCVQLNLGAVCINQLPQQCLNLAVDTTVASLEVSLPLCTIALGPLASGTVLECLSTSLGTGAAVINCLTNRLFG</sequence>
<gene>
    <name evidence="1" type="ORF">S40285_08788</name>
</gene>
<protein>
    <submittedName>
        <fullName evidence="1">Uncharacterized protein</fullName>
    </submittedName>
</protein>
<accession>A0A084QCD1</accession>
<reference evidence="1 2" key="1">
    <citation type="journal article" date="2014" name="BMC Genomics">
        <title>Comparative genome sequencing reveals chemotype-specific gene clusters in the toxigenic black mold Stachybotrys.</title>
        <authorList>
            <person name="Semeiks J."/>
            <person name="Borek D."/>
            <person name="Otwinowski Z."/>
            <person name="Grishin N.V."/>
        </authorList>
    </citation>
    <scope>NUCLEOTIDE SEQUENCE [LARGE SCALE GENOMIC DNA]</scope>
    <source>
        <strain evidence="1 2">IBT 40285</strain>
    </source>
</reference>
<dbReference type="OrthoDB" id="5151634at2759"/>
<evidence type="ECO:0000313" key="1">
    <source>
        <dbReference type="EMBL" id="KFA61616.1"/>
    </source>
</evidence>
<dbReference type="STRING" id="1283841.A0A084QCD1"/>
<dbReference type="InParanoid" id="A0A084QCD1"/>
<dbReference type="AlphaFoldDB" id="A0A084QCD1"/>
<dbReference type="Proteomes" id="UP000028524">
    <property type="component" value="Unassembled WGS sequence"/>
</dbReference>
<name>A0A084QCD1_STAC4</name>
<organism evidence="1 2">
    <name type="scientific">Stachybotrys chlorohalonatus (strain IBT 40285)</name>
    <dbReference type="NCBI Taxonomy" id="1283841"/>
    <lineage>
        <taxon>Eukaryota</taxon>
        <taxon>Fungi</taxon>
        <taxon>Dikarya</taxon>
        <taxon>Ascomycota</taxon>
        <taxon>Pezizomycotina</taxon>
        <taxon>Sordariomycetes</taxon>
        <taxon>Hypocreomycetidae</taxon>
        <taxon>Hypocreales</taxon>
        <taxon>Stachybotryaceae</taxon>
        <taxon>Stachybotrys</taxon>
    </lineage>
</organism>
<dbReference type="EMBL" id="KL660844">
    <property type="protein sequence ID" value="KFA61616.1"/>
    <property type="molecule type" value="Genomic_DNA"/>
</dbReference>